<proteinExistence type="predicted"/>
<dbReference type="RefSeq" id="WP_263571496.1">
    <property type="nucleotide sequence ID" value="NZ_JAJIRN010000005.1"/>
</dbReference>
<feature type="transmembrane region" description="Helical" evidence="1">
    <location>
        <begin position="20"/>
        <end position="39"/>
    </location>
</feature>
<evidence type="ECO:0000256" key="1">
    <source>
        <dbReference type="SAM" id="Phobius"/>
    </source>
</evidence>
<accession>A0ABT2YFS5</accession>
<evidence type="ECO:0000313" key="2">
    <source>
        <dbReference type="EMBL" id="MCV2368903.1"/>
    </source>
</evidence>
<keyword evidence="1" id="KW-0472">Membrane</keyword>
<protein>
    <submittedName>
        <fullName evidence="2">Type II secretion system GspH family protein</fullName>
    </submittedName>
</protein>
<gene>
    <name evidence="2" type="ORF">LNV07_12510</name>
</gene>
<name>A0ABT2YFS5_9BURK</name>
<sequence length="138" mass="14140">MARSTSPTRKQQRGDALVEAMVAMVLLGVIGLGLVYAVGRAMVAQKYQKGQSLAIQAIRADLQGNGVANSCPVSGNATVTSTLTLGSNLQLPDLQKTCTVTAVTVTINGVAKSASLPIVRFAVDADTLLGPGTLTVTN</sequence>
<comment type="caution">
    <text evidence="2">The sequence shown here is derived from an EMBL/GenBank/DDBJ whole genome shotgun (WGS) entry which is preliminary data.</text>
</comment>
<organism evidence="2 3">
    <name type="scientific">Roseateles oligotrophus</name>
    <dbReference type="NCBI Taxonomy" id="1769250"/>
    <lineage>
        <taxon>Bacteria</taxon>
        <taxon>Pseudomonadati</taxon>
        <taxon>Pseudomonadota</taxon>
        <taxon>Betaproteobacteria</taxon>
        <taxon>Burkholderiales</taxon>
        <taxon>Sphaerotilaceae</taxon>
        <taxon>Roseateles</taxon>
    </lineage>
</organism>
<dbReference type="Proteomes" id="UP001209701">
    <property type="component" value="Unassembled WGS sequence"/>
</dbReference>
<reference evidence="2 3" key="1">
    <citation type="submission" date="2021-11" db="EMBL/GenBank/DDBJ databases">
        <authorList>
            <person name="Liang Q."/>
            <person name="Mou H."/>
            <person name="Liu Z."/>
        </authorList>
    </citation>
    <scope>NUCLEOTIDE SEQUENCE [LARGE SCALE GENOMIC DNA]</scope>
    <source>
        <strain evidence="2 3">CHU3</strain>
    </source>
</reference>
<keyword evidence="1" id="KW-0812">Transmembrane</keyword>
<keyword evidence="1" id="KW-1133">Transmembrane helix</keyword>
<evidence type="ECO:0000313" key="3">
    <source>
        <dbReference type="Proteomes" id="UP001209701"/>
    </source>
</evidence>
<keyword evidence="3" id="KW-1185">Reference proteome</keyword>
<dbReference type="EMBL" id="JAJIRN010000005">
    <property type="protein sequence ID" value="MCV2368903.1"/>
    <property type="molecule type" value="Genomic_DNA"/>
</dbReference>